<evidence type="ECO:0000256" key="4">
    <source>
        <dbReference type="ARBA" id="ARBA00022475"/>
    </source>
</evidence>
<feature type="transmembrane region" description="Helical" evidence="8">
    <location>
        <begin position="21"/>
        <end position="45"/>
    </location>
</feature>
<evidence type="ECO:0000256" key="5">
    <source>
        <dbReference type="ARBA" id="ARBA00022692"/>
    </source>
</evidence>
<proteinExistence type="inferred from homology"/>
<dbReference type="EMBL" id="CP017269">
    <property type="protein sequence ID" value="AOT69484.1"/>
    <property type="molecule type" value="Genomic_DNA"/>
</dbReference>
<feature type="transmembrane region" description="Helical" evidence="8">
    <location>
        <begin position="483"/>
        <end position="503"/>
    </location>
</feature>
<evidence type="ECO:0000256" key="2">
    <source>
        <dbReference type="ARBA" id="ARBA00005658"/>
    </source>
</evidence>
<dbReference type="Pfam" id="PF02028">
    <property type="entry name" value="BCCT"/>
    <property type="match status" value="1"/>
</dbReference>
<evidence type="ECO:0008006" key="11">
    <source>
        <dbReference type="Google" id="ProtNLM"/>
    </source>
</evidence>
<feature type="transmembrane region" description="Helical" evidence="8">
    <location>
        <begin position="458"/>
        <end position="477"/>
    </location>
</feature>
<dbReference type="STRING" id="1424294.Gferi_07810"/>
<protein>
    <recommendedName>
        <fullName evidence="11">Choline transporter</fullName>
    </recommendedName>
</protein>
<dbReference type="InterPro" id="IPR000060">
    <property type="entry name" value="BCCT_transptr"/>
</dbReference>
<dbReference type="PANTHER" id="PTHR30047">
    <property type="entry name" value="HIGH-AFFINITY CHOLINE TRANSPORT PROTEIN-RELATED"/>
    <property type="match status" value="1"/>
</dbReference>
<dbReference type="GO" id="GO:0022857">
    <property type="term" value="F:transmembrane transporter activity"/>
    <property type="evidence" value="ECO:0007669"/>
    <property type="project" value="InterPro"/>
</dbReference>
<reference evidence="9 10" key="1">
    <citation type="submission" date="2016-09" db="EMBL/GenBank/DDBJ databases">
        <title>Genomic analysis reveals versatility of anaerobic energy metabolism of Geosporobacter ferrireducens IRF9 of phylum Firmicutes.</title>
        <authorList>
            <person name="Kim S.-J."/>
        </authorList>
    </citation>
    <scope>NUCLEOTIDE SEQUENCE [LARGE SCALE GENOMIC DNA]</scope>
    <source>
        <strain evidence="9 10">IRF9</strain>
    </source>
</reference>
<keyword evidence="6 8" id="KW-1133">Transmembrane helix</keyword>
<keyword evidence="10" id="KW-1185">Reference proteome</keyword>
<feature type="transmembrane region" description="Helical" evidence="8">
    <location>
        <begin position="51"/>
        <end position="70"/>
    </location>
</feature>
<evidence type="ECO:0000313" key="9">
    <source>
        <dbReference type="EMBL" id="AOT69484.1"/>
    </source>
</evidence>
<feature type="transmembrane region" description="Helical" evidence="8">
    <location>
        <begin position="353"/>
        <end position="378"/>
    </location>
</feature>
<comment type="similarity">
    <text evidence="2">Belongs to the BCCT transporter (TC 2.A.15) family.</text>
</comment>
<feature type="transmembrane region" description="Helical" evidence="8">
    <location>
        <begin position="152"/>
        <end position="169"/>
    </location>
</feature>
<keyword evidence="7 8" id="KW-0472">Membrane</keyword>
<feature type="transmembrane region" description="Helical" evidence="8">
    <location>
        <begin position="190"/>
        <end position="214"/>
    </location>
</feature>
<evidence type="ECO:0000256" key="8">
    <source>
        <dbReference type="SAM" id="Phobius"/>
    </source>
</evidence>
<dbReference type="GO" id="GO:0005886">
    <property type="term" value="C:plasma membrane"/>
    <property type="evidence" value="ECO:0007669"/>
    <property type="project" value="UniProtKB-SubCell"/>
</dbReference>
<evidence type="ECO:0000256" key="7">
    <source>
        <dbReference type="ARBA" id="ARBA00023136"/>
    </source>
</evidence>
<evidence type="ECO:0000256" key="6">
    <source>
        <dbReference type="ARBA" id="ARBA00022989"/>
    </source>
</evidence>
<dbReference type="AlphaFoldDB" id="A0A1D8GF06"/>
<dbReference type="PROSITE" id="PS01303">
    <property type="entry name" value="BCCT"/>
    <property type="match status" value="1"/>
</dbReference>
<name>A0A1D8GF06_9FIRM</name>
<dbReference type="InterPro" id="IPR018093">
    <property type="entry name" value="BCCT_CS"/>
</dbReference>
<comment type="subcellular location">
    <subcellularLocation>
        <location evidence="1">Cell membrane</location>
        <topology evidence="1">Multi-pass membrane protein</topology>
    </subcellularLocation>
</comment>
<feature type="transmembrane region" description="Helical" evidence="8">
    <location>
        <begin position="234"/>
        <end position="256"/>
    </location>
</feature>
<feature type="transmembrane region" description="Helical" evidence="8">
    <location>
        <begin position="410"/>
        <end position="437"/>
    </location>
</feature>
<gene>
    <name evidence="9" type="ORF">Gferi_07810</name>
</gene>
<sequence>MKENKTIASIVNKQIFFPPAILLVAVVLFGVIFPKSLGVIASSAFNFCITYFSWFYALGMSILFVFVLWAGFSKYGSIVLGGPEAKPEMSFFTWFAIALTSGIAIGIVFYGVAEPLGNFTNPASFLGVTPSSAEAAEVALRTVYLHWALHPYATYTSFGLFVAFLYYNSGKKFKISTGLYPILGQKVDGLTGNLIDALCIFSIVAGIGTSLGIGAMQLAGGLGYTTGISFESMILVWFAIIAAMAVFYTVAACTGLHKGIALISNLNVYIYFALLAWVFVFGPTLYILNNTTSALGDYLNTMLAQSLYLEPALQSGWVGGWTIFYWSWWLAFAPMVGLFLVKLAKGRTIREFVMVNFFAPAVFAVVWFGVFGSASIFMELFQGISLSGEISTFGLEVAMFAFLKNLPLPALLTILGFLAIIFSFVTLAESMTLTLANMTSASYESNKNEQDAPNILKIFWGALMGGMAFVLLMSGGLNALQTAVVVCGLPILLLGLVMCVAYVKSMKNVEDYDMVGTFENSKMKDIEKLKSLE</sequence>
<feature type="transmembrane region" description="Helical" evidence="8">
    <location>
        <begin position="323"/>
        <end position="341"/>
    </location>
</feature>
<dbReference type="RefSeq" id="WP_069975205.1">
    <property type="nucleotide sequence ID" value="NZ_CP017269.1"/>
</dbReference>
<dbReference type="KEGG" id="gfe:Gferi_07810"/>
<dbReference type="PANTHER" id="PTHR30047:SF7">
    <property type="entry name" value="HIGH-AFFINITY CHOLINE TRANSPORT PROTEIN"/>
    <property type="match status" value="1"/>
</dbReference>
<keyword evidence="4" id="KW-1003">Cell membrane</keyword>
<keyword evidence="5 8" id="KW-0812">Transmembrane</keyword>
<evidence type="ECO:0000256" key="3">
    <source>
        <dbReference type="ARBA" id="ARBA00022448"/>
    </source>
</evidence>
<evidence type="ECO:0000256" key="1">
    <source>
        <dbReference type="ARBA" id="ARBA00004651"/>
    </source>
</evidence>
<accession>A0A1D8GF06</accession>
<keyword evidence="3" id="KW-0813">Transport</keyword>
<organism evidence="9 10">
    <name type="scientific">Geosporobacter ferrireducens</name>
    <dbReference type="NCBI Taxonomy" id="1424294"/>
    <lineage>
        <taxon>Bacteria</taxon>
        <taxon>Bacillati</taxon>
        <taxon>Bacillota</taxon>
        <taxon>Clostridia</taxon>
        <taxon>Peptostreptococcales</taxon>
        <taxon>Thermotaleaceae</taxon>
        <taxon>Geosporobacter</taxon>
    </lineage>
</organism>
<evidence type="ECO:0000313" key="10">
    <source>
        <dbReference type="Proteomes" id="UP000095743"/>
    </source>
</evidence>
<feature type="transmembrane region" description="Helical" evidence="8">
    <location>
        <begin position="268"/>
        <end position="288"/>
    </location>
</feature>
<dbReference type="Proteomes" id="UP000095743">
    <property type="component" value="Chromosome"/>
</dbReference>
<feature type="transmembrane region" description="Helical" evidence="8">
    <location>
        <begin position="91"/>
        <end position="113"/>
    </location>
</feature>